<dbReference type="RefSeq" id="WP_206934292.1">
    <property type="nucleotide sequence ID" value="NZ_JAEKJY010000003.1"/>
</dbReference>
<dbReference type="EMBL" id="JAEKJY010000003">
    <property type="protein sequence ID" value="MBN8236078.1"/>
    <property type="molecule type" value="Genomic_DNA"/>
</dbReference>
<protein>
    <submittedName>
        <fullName evidence="1">Uncharacterized protein</fullName>
    </submittedName>
</protein>
<evidence type="ECO:0000313" key="1">
    <source>
        <dbReference type="EMBL" id="MBN8236078.1"/>
    </source>
</evidence>
<accession>A0ABS3DXU3</accession>
<reference evidence="1 2" key="1">
    <citation type="submission" date="2020-12" db="EMBL/GenBank/DDBJ databases">
        <title>Oil enriched cultivation method for isolating marine PHA-producing bacteria.</title>
        <authorList>
            <person name="Zheng W."/>
            <person name="Yu S."/>
            <person name="Huang Y."/>
        </authorList>
    </citation>
    <scope>NUCLEOTIDE SEQUENCE [LARGE SCALE GENOMIC DNA]</scope>
    <source>
        <strain evidence="1 2">SY-2-6</strain>
    </source>
</reference>
<proteinExistence type="predicted"/>
<comment type="caution">
    <text evidence="1">The sequence shown here is derived from an EMBL/GenBank/DDBJ whole genome shotgun (WGS) entry which is preliminary data.</text>
</comment>
<gene>
    <name evidence="1" type="ORF">JF544_12505</name>
</gene>
<organism evidence="1 2">
    <name type="scientific">Halobacillus kuroshimensis</name>
    <dbReference type="NCBI Taxonomy" id="302481"/>
    <lineage>
        <taxon>Bacteria</taxon>
        <taxon>Bacillati</taxon>
        <taxon>Bacillota</taxon>
        <taxon>Bacilli</taxon>
        <taxon>Bacillales</taxon>
        <taxon>Bacillaceae</taxon>
        <taxon>Halobacillus</taxon>
    </lineage>
</organism>
<evidence type="ECO:0000313" key="2">
    <source>
        <dbReference type="Proteomes" id="UP000663970"/>
    </source>
</evidence>
<keyword evidence="2" id="KW-1185">Reference proteome</keyword>
<sequence>MVMPAGTARAEDPLGQAVFLTKLAEGVPAAFIHQQAECDPSHDKWTTLTG</sequence>
<dbReference type="Proteomes" id="UP000663970">
    <property type="component" value="Unassembled WGS sequence"/>
</dbReference>
<name>A0ABS3DXU3_9BACI</name>